<keyword evidence="2" id="KW-0479">Metal-binding</keyword>
<dbReference type="InterPro" id="IPR006674">
    <property type="entry name" value="HD_domain"/>
</dbReference>
<evidence type="ECO:0000256" key="4">
    <source>
        <dbReference type="ARBA" id="ARBA00022801"/>
    </source>
</evidence>
<evidence type="ECO:0000256" key="2">
    <source>
        <dbReference type="ARBA" id="ARBA00022723"/>
    </source>
</evidence>
<dbReference type="InterPro" id="IPR006675">
    <property type="entry name" value="HDIG_dom"/>
</dbReference>
<comment type="caution">
    <text evidence="8">The sequence shown here is derived from an EMBL/GenBank/DDBJ whole genome shotgun (WGS) entry which is preliminary data.</text>
</comment>
<dbReference type="InterPro" id="IPR003607">
    <property type="entry name" value="HD/PDEase_dom"/>
</dbReference>
<dbReference type="SMART" id="SM00471">
    <property type="entry name" value="HDc"/>
    <property type="match status" value="1"/>
</dbReference>
<keyword evidence="9" id="KW-1185">Reference proteome</keyword>
<dbReference type="InterPro" id="IPR051094">
    <property type="entry name" value="Diverse_Catalytic_Enzymes"/>
</dbReference>
<dbReference type="GO" id="GO:0008803">
    <property type="term" value="F:bis(5'-nucleosyl)-tetraphosphatase (symmetrical) activity"/>
    <property type="evidence" value="ECO:0007669"/>
    <property type="project" value="UniProtKB-EC"/>
</dbReference>
<comment type="catalytic activity">
    <reaction evidence="6">
        <text>P(1),P(4)-bis(5'-adenosyl) tetraphosphate + H2O = 2 ADP + 2 H(+)</text>
        <dbReference type="Rhea" id="RHEA:24252"/>
        <dbReference type="ChEBI" id="CHEBI:15377"/>
        <dbReference type="ChEBI" id="CHEBI:15378"/>
        <dbReference type="ChEBI" id="CHEBI:58141"/>
        <dbReference type="ChEBI" id="CHEBI:456216"/>
        <dbReference type="EC" id="3.6.1.41"/>
    </reaction>
</comment>
<dbReference type="EMBL" id="JBHTKJ010000021">
    <property type="protein sequence ID" value="MFD1038548.1"/>
    <property type="molecule type" value="Genomic_DNA"/>
</dbReference>
<feature type="domain" description="HD" evidence="7">
    <location>
        <begin position="18"/>
        <end position="132"/>
    </location>
</feature>
<reference evidence="9" key="1">
    <citation type="journal article" date="2019" name="Int. J. Syst. Evol. Microbiol.">
        <title>The Global Catalogue of Microorganisms (GCM) 10K type strain sequencing project: providing services to taxonomists for standard genome sequencing and annotation.</title>
        <authorList>
            <consortium name="The Broad Institute Genomics Platform"/>
            <consortium name="The Broad Institute Genome Sequencing Center for Infectious Disease"/>
            <person name="Wu L."/>
            <person name="Ma J."/>
        </authorList>
    </citation>
    <scope>NUCLEOTIDE SEQUENCE [LARGE SCALE GENOMIC DNA]</scope>
    <source>
        <strain evidence="9">CCUG 56754</strain>
    </source>
</reference>
<dbReference type="EC" id="3.6.1.41" evidence="1"/>
<keyword evidence="5" id="KW-0408">Iron</keyword>
<evidence type="ECO:0000256" key="3">
    <source>
        <dbReference type="ARBA" id="ARBA00022741"/>
    </source>
</evidence>
<dbReference type="CDD" id="cd00077">
    <property type="entry name" value="HDc"/>
    <property type="match status" value="1"/>
</dbReference>
<dbReference type="Pfam" id="PF01966">
    <property type="entry name" value="HD"/>
    <property type="match status" value="1"/>
</dbReference>
<dbReference type="NCBIfam" id="TIGR00277">
    <property type="entry name" value="HDIG"/>
    <property type="match status" value="1"/>
</dbReference>
<organism evidence="8 9">
    <name type="scientific">Virgibacillus byunsanensis</name>
    <dbReference type="NCBI Taxonomy" id="570945"/>
    <lineage>
        <taxon>Bacteria</taxon>
        <taxon>Bacillati</taxon>
        <taxon>Bacillota</taxon>
        <taxon>Bacilli</taxon>
        <taxon>Bacillales</taxon>
        <taxon>Bacillaceae</taxon>
        <taxon>Virgibacillus</taxon>
    </lineage>
</organism>
<dbReference type="RefSeq" id="WP_390361625.1">
    <property type="nucleotide sequence ID" value="NZ_JBHTKJ010000021.1"/>
</dbReference>
<dbReference type="SUPFAM" id="SSF109604">
    <property type="entry name" value="HD-domain/PDEase-like"/>
    <property type="match status" value="1"/>
</dbReference>
<protein>
    <recommendedName>
        <fullName evidence="1">bis(5'-nucleosyl)-tetraphosphatase (symmetrical)</fullName>
        <ecNumber evidence="1">3.6.1.41</ecNumber>
    </recommendedName>
</protein>
<accession>A0ABW3LL50</accession>
<keyword evidence="4 8" id="KW-0378">Hydrolase</keyword>
<evidence type="ECO:0000256" key="5">
    <source>
        <dbReference type="ARBA" id="ARBA00023004"/>
    </source>
</evidence>
<evidence type="ECO:0000256" key="6">
    <source>
        <dbReference type="ARBA" id="ARBA00049417"/>
    </source>
</evidence>
<proteinExistence type="predicted"/>
<evidence type="ECO:0000256" key="1">
    <source>
        <dbReference type="ARBA" id="ARBA00012506"/>
    </source>
</evidence>
<dbReference type="PROSITE" id="PS51831">
    <property type="entry name" value="HD"/>
    <property type="match status" value="1"/>
</dbReference>
<evidence type="ECO:0000313" key="8">
    <source>
        <dbReference type="EMBL" id="MFD1038548.1"/>
    </source>
</evidence>
<dbReference type="Proteomes" id="UP001597040">
    <property type="component" value="Unassembled WGS sequence"/>
</dbReference>
<sequence>MNKDEAILLVKPHLTKERFDHTLRVATTAEELAGKYNESKEKVELAAIFHDYAKYRPKEELRRRIIKSSLPKDLLHYHHELWHGPVGALLIEQEYGITDRLIQSAIRYHTTGKANMSKLDMIIFIADYMEPGRTFPGVDEVREIAQDDLIHACLMASRNTIQHLMNKNASVYPDTFYTYNDLINRINGGN</sequence>
<name>A0ABW3LL50_9BACI</name>
<dbReference type="Gene3D" id="1.10.3210.10">
    <property type="entry name" value="Hypothetical protein af1432"/>
    <property type="match status" value="1"/>
</dbReference>
<evidence type="ECO:0000313" key="9">
    <source>
        <dbReference type="Proteomes" id="UP001597040"/>
    </source>
</evidence>
<dbReference type="InterPro" id="IPR005249">
    <property type="entry name" value="YqeK"/>
</dbReference>
<evidence type="ECO:0000259" key="7">
    <source>
        <dbReference type="PROSITE" id="PS51831"/>
    </source>
</evidence>
<dbReference type="PANTHER" id="PTHR35795:SF1">
    <property type="entry name" value="BIS(5'-NUCLEOSYL)-TETRAPHOSPHATASE, SYMMETRICAL"/>
    <property type="match status" value="1"/>
</dbReference>
<gene>
    <name evidence="8" type="primary">yqeK</name>
    <name evidence="8" type="ORF">ACFQ3N_09100</name>
</gene>
<keyword evidence="3" id="KW-0547">Nucleotide-binding</keyword>
<dbReference type="NCBIfam" id="TIGR00488">
    <property type="entry name" value="bis(5'-nucleosyl)-tetraphosphatase (symmetrical) YqeK"/>
    <property type="match status" value="1"/>
</dbReference>
<dbReference type="PANTHER" id="PTHR35795">
    <property type="entry name" value="SLR1885 PROTEIN"/>
    <property type="match status" value="1"/>
</dbReference>